<reference evidence="6 7" key="1">
    <citation type="submission" date="2016-04" db="EMBL/GenBank/DDBJ databases">
        <title>A degradative enzymes factory behind the ericoid mycorrhizal symbiosis.</title>
        <authorList>
            <consortium name="DOE Joint Genome Institute"/>
            <person name="Martino E."/>
            <person name="Morin E."/>
            <person name="Grelet G."/>
            <person name="Kuo A."/>
            <person name="Kohler A."/>
            <person name="Daghino S."/>
            <person name="Barry K."/>
            <person name="Choi C."/>
            <person name="Cichocki N."/>
            <person name="Clum A."/>
            <person name="Copeland A."/>
            <person name="Hainaut M."/>
            <person name="Haridas S."/>
            <person name="Labutti K."/>
            <person name="Lindquist E."/>
            <person name="Lipzen A."/>
            <person name="Khouja H.-R."/>
            <person name="Murat C."/>
            <person name="Ohm R."/>
            <person name="Olson A."/>
            <person name="Spatafora J."/>
            <person name="Veneault-Fourrey C."/>
            <person name="Henrissat B."/>
            <person name="Grigoriev I."/>
            <person name="Martin F."/>
            <person name="Perotto S."/>
        </authorList>
    </citation>
    <scope>NUCLEOTIDE SEQUENCE [LARGE SCALE GENOMIC DNA]</scope>
    <source>
        <strain evidence="6 7">E</strain>
    </source>
</reference>
<dbReference type="OrthoDB" id="341421at2759"/>
<dbReference type="Pfam" id="PF01753">
    <property type="entry name" value="zf-MYND"/>
    <property type="match status" value="1"/>
</dbReference>
<dbReference type="EMBL" id="KZ613921">
    <property type="protein sequence ID" value="PMD49265.1"/>
    <property type="molecule type" value="Genomic_DNA"/>
</dbReference>
<dbReference type="RefSeq" id="XP_024726169.1">
    <property type="nucleotide sequence ID" value="XM_024888286.1"/>
</dbReference>
<feature type="domain" description="MYND-type" evidence="5">
    <location>
        <begin position="158"/>
        <end position="202"/>
    </location>
</feature>
<protein>
    <recommendedName>
        <fullName evidence="5">MYND-type domain-containing protein</fullName>
    </recommendedName>
</protein>
<evidence type="ECO:0000259" key="5">
    <source>
        <dbReference type="PROSITE" id="PS50865"/>
    </source>
</evidence>
<dbReference type="InterPro" id="IPR002893">
    <property type="entry name" value="Znf_MYND"/>
</dbReference>
<proteinExistence type="predicted"/>
<evidence type="ECO:0000313" key="7">
    <source>
        <dbReference type="Proteomes" id="UP000235371"/>
    </source>
</evidence>
<gene>
    <name evidence="6" type="ORF">K444DRAFT_712917</name>
</gene>
<evidence type="ECO:0000256" key="3">
    <source>
        <dbReference type="ARBA" id="ARBA00022833"/>
    </source>
</evidence>
<name>A0A2J6SER6_9HELO</name>
<evidence type="ECO:0000256" key="2">
    <source>
        <dbReference type="ARBA" id="ARBA00022771"/>
    </source>
</evidence>
<evidence type="ECO:0000256" key="1">
    <source>
        <dbReference type="ARBA" id="ARBA00022723"/>
    </source>
</evidence>
<evidence type="ECO:0000256" key="4">
    <source>
        <dbReference type="PROSITE-ProRule" id="PRU00134"/>
    </source>
</evidence>
<dbReference type="GeneID" id="36596362"/>
<keyword evidence="2 4" id="KW-0863">Zinc-finger</keyword>
<organism evidence="6 7">
    <name type="scientific">Hyaloscypha bicolor E</name>
    <dbReference type="NCBI Taxonomy" id="1095630"/>
    <lineage>
        <taxon>Eukaryota</taxon>
        <taxon>Fungi</taxon>
        <taxon>Dikarya</taxon>
        <taxon>Ascomycota</taxon>
        <taxon>Pezizomycotina</taxon>
        <taxon>Leotiomycetes</taxon>
        <taxon>Helotiales</taxon>
        <taxon>Hyaloscyphaceae</taxon>
        <taxon>Hyaloscypha</taxon>
        <taxon>Hyaloscypha bicolor</taxon>
    </lineage>
</organism>
<keyword evidence="1" id="KW-0479">Metal-binding</keyword>
<dbReference type="PROSITE" id="PS50865">
    <property type="entry name" value="ZF_MYND_2"/>
    <property type="match status" value="1"/>
</dbReference>
<accession>A0A2J6SER6</accession>
<dbReference type="GO" id="GO:0008270">
    <property type="term" value="F:zinc ion binding"/>
    <property type="evidence" value="ECO:0007669"/>
    <property type="project" value="UniProtKB-KW"/>
</dbReference>
<evidence type="ECO:0000313" key="6">
    <source>
        <dbReference type="EMBL" id="PMD49265.1"/>
    </source>
</evidence>
<sequence length="225" mass="25611">MGRWGEHFFEGDHDLDEASYISEDAGIELYYYEPDKDDAKEPIGGKGLEITRGYLNGGVLSGLFEKYLREKDEKFFLGKELRLVLTAALAMRIGATIEPKYMDMLRTNYKKIRVAAKYSLPICDTGFRGPMKEQFETALTHYKNDGTPYDFFADRCKGPGCGKANGELKEGTLLRKCGKCKDASYCSKECQKAHWAKHKKLCQTPEQREAEEDARWTGSIRMLNV</sequence>
<dbReference type="Proteomes" id="UP000235371">
    <property type="component" value="Unassembled WGS sequence"/>
</dbReference>
<dbReference type="SUPFAM" id="SSF144232">
    <property type="entry name" value="HIT/MYND zinc finger-like"/>
    <property type="match status" value="1"/>
</dbReference>
<keyword evidence="7" id="KW-1185">Reference proteome</keyword>
<dbReference type="Gene3D" id="6.10.140.2220">
    <property type="match status" value="1"/>
</dbReference>
<dbReference type="AlphaFoldDB" id="A0A2J6SER6"/>
<keyword evidence="3" id="KW-0862">Zinc</keyword>
<dbReference type="InParanoid" id="A0A2J6SER6"/>